<reference evidence="1 2" key="1">
    <citation type="journal article" date="2018" name="Science">
        <title>The opium poppy genome and morphinan production.</title>
        <authorList>
            <person name="Guo L."/>
            <person name="Winzer T."/>
            <person name="Yang X."/>
            <person name="Li Y."/>
            <person name="Ning Z."/>
            <person name="He Z."/>
            <person name="Teodor R."/>
            <person name="Lu Y."/>
            <person name="Bowser T.A."/>
            <person name="Graham I.A."/>
            <person name="Ye K."/>
        </authorList>
    </citation>
    <scope>NUCLEOTIDE SEQUENCE [LARGE SCALE GENOMIC DNA]</scope>
    <source>
        <strain evidence="2">cv. HN1</strain>
        <tissue evidence="1">Leaves</tissue>
    </source>
</reference>
<dbReference type="AlphaFoldDB" id="A0A4Y7I7A6"/>
<dbReference type="Proteomes" id="UP000316621">
    <property type="component" value="Chromosome 1"/>
</dbReference>
<keyword evidence="2" id="KW-1185">Reference proteome</keyword>
<dbReference type="Gramene" id="RZC43572">
    <property type="protein sequence ID" value="RZC43572"/>
    <property type="gene ID" value="C5167_036519"/>
</dbReference>
<gene>
    <name evidence="1" type="ORF">C5167_036519</name>
</gene>
<accession>A0A4Y7I7A6</accession>
<name>A0A4Y7I7A6_PAPSO</name>
<proteinExistence type="predicted"/>
<dbReference type="EMBL" id="CM010715">
    <property type="protein sequence ID" value="RZC43572.1"/>
    <property type="molecule type" value="Genomic_DNA"/>
</dbReference>
<sequence length="144" mass="16023">MLELICVSKYNTCFPCSKSFLGKLLRCFYTIYSASEVIISSATSSYTSEGKKMTASGKNGRLRSAASTSSSHSYNQHLQEMLCLIIKDGKSVRYSCIILKTLGIILCNLLCSVQLGSCPDKGNHLQDFIKMLKKRWRSPSQIAF</sequence>
<evidence type="ECO:0000313" key="2">
    <source>
        <dbReference type="Proteomes" id="UP000316621"/>
    </source>
</evidence>
<evidence type="ECO:0000313" key="1">
    <source>
        <dbReference type="EMBL" id="RZC43572.1"/>
    </source>
</evidence>
<protein>
    <submittedName>
        <fullName evidence="1">Uncharacterized protein</fullName>
    </submittedName>
</protein>
<organism evidence="1 2">
    <name type="scientific">Papaver somniferum</name>
    <name type="common">Opium poppy</name>
    <dbReference type="NCBI Taxonomy" id="3469"/>
    <lineage>
        <taxon>Eukaryota</taxon>
        <taxon>Viridiplantae</taxon>
        <taxon>Streptophyta</taxon>
        <taxon>Embryophyta</taxon>
        <taxon>Tracheophyta</taxon>
        <taxon>Spermatophyta</taxon>
        <taxon>Magnoliopsida</taxon>
        <taxon>Ranunculales</taxon>
        <taxon>Papaveraceae</taxon>
        <taxon>Papaveroideae</taxon>
        <taxon>Papaver</taxon>
    </lineage>
</organism>